<organism evidence="6 7">
    <name type="scientific">Strongyloides stercoralis</name>
    <name type="common">Threadworm</name>
    <dbReference type="NCBI Taxonomy" id="6248"/>
    <lineage>
        <taxon>Eukaryota</taxon>
        <taxon>Metazoa</taxon>
        <taxon>Ecdysozoa</taxon>
        <taxon>Nematoda</taxon>
        <taxon>Chromadorea</taxon>
        <taxon>Rhabditida</taxon>
        <taxon>Tylenchina</taxon>
        <taxon>Panagrolaimomorpha</taxon>
        <taxon>Strongyloidoidea</taxon>
        <taxon>Strongyloididae</taxon>
        <taxon>Strongyloides</taxon>
    </lineage>
</organism>
<dbReference type="PANTHER" id="PTHR21700:SF3">
    <property type="entry name" value="TRANSTHYRETIN-LIKE PROTEIN 5"/>
    <property type="match status" value="1"/>
</dbReference>
<dbReference type="Proteomes" id="UP000035681">
    <property type="component" value="Unplaced"/>
</dbReference>
<comment type="subcellular location">
    <subcellularLocation>
        <location evidence="1">Secreted</location>
    </subcellularLocation>
</comment>
<evidence type="ECO:0000256" key="2">
    <source>
        <dbReference type="ARBA" id="ARBA00010112"/>
    </source>
</evidence>
<dbReference type="WBParaSite" id="TCONS_00011348.p1">
    <property type="protein sequence ID" value="TCONS_00011348.p1"/>
    <property type="gene ID" value="XLOC_005670"/>
</dbReference>
<keyword evidence="3" id="KW-0964">Secreted</keyword>
<comment type="similarity">
    <text evidence="2">Belongs to the nematode transthyretin-like family.</text>
</comment>
<dbReference type="GO" id="GO:0009986">
    <property type="term" value="C:cell surface"/>
    <property type="evidence" value="ECO:0007669"/>
    <property type="project" value="InterPro"/>
</dbReference>
<protein>
    <submittedName>
        <fullName evidence="7">Uncharacterized protein</fullName>
    </submittedName>
</protein>
<dbReference type="PANTHER" id="PTHR21700">
    <property type="entry name" value="TRANSTHYRETIN-LIKE FAMILY PROTEIN-RELATED"/>
    <property type="match status" value="1"/>
</dbReference>
<reference evidence="7" key="1">
    <citation type="submission" date="2024-02" db="UniProtKB">
        <authorList>
            <consortium name="WormBaseParasite"/>
        </authorList>
    </citation>
    <scope>IDENTIFICATION</scope>
</reference>
<dbReference type="InterPro" id="IPR001534">
    <property type="entry name" value="Transthyretin-like"/>
</dbReference>
<keyword evidence="5" id="KW-0472">Membrane</keyword>
<evidence type="ECO:0000256" key="5">
    <source>
        <dbReference type="SAM" id="Phobius"/>
    </source>
</evidence>
<keyword evidence="5" id="KW-0812">Transmembrane</keyword>
<dbReference type="Gene3D" id="2.60.40.3330">
    <property type="match status" value="1"/>
</dbReference>
<proteinExistence type="inferred from homology"/>
<evidence type="ECO:0000256" key="4">
    <source>
        <dbReference type="ARBA" id="ARBA00022729"/>
    </source>
</evidence>
<dbReference type="GO" id="GO:0005576">
    <property type="term" value="C:extracellular region"/>
    <property type="evidence" value="ECO:0007669"/>
    <property type="project" value="UniProtKB-SubCell"/>
</dbReference>
<dbReference type="InterPro" id="IPR038479">
    <property type="entry name" value="Transthyretin-like_sf"/>
</dbReference>
<name>A0AAF5DET5_STRER</name>
<evidence type="ECO:0000313" key="6">
    <source>
        <dbReference type="Proteomes" id="UP000035681"/>
    </source>
</evidence>
<dbReference type="AlphaFoldDB" id="A0AAF5DET5"/>
<keyword evidence="6" id="KW-1185">Reference proteome</keyword>
<evidence type="ECO:0000256" key="1">
    <source>
        <dbReference type="ARBA" id="ARBA00004613"/>
    </source>
</evidence>
<sequence length="228" mass="27109">IYSFYIKYKIYHFIIKKLFNMNYFMSLILIFIILTHISFGIAHFWAKKRYIVTGAIFCGFRTKSMFRVSISSNSKTIEKHPLATTIAKDRSYFALPGQKVIYRSLGLFIKIYHNCFPKHKNCMGVTIKKVPDHFVKGLDRKNRLYSVGQIDLTKEKFKLLKYIRRNFNAYVKVYHNCLNATENYRSILIKKIPENFIYQKCRFKKFYNLGLVDLTREPRIFSSCIPRG</sequence>
<feature type="transmembrane region" description="Helical" evidence="5">
    <location>
        <begin position="21"/>
        <end position="46"/>
    </location>
</feature>
<accession>A0AAF5DET5</accession>
<evidence type="ECO:0000313" key="7">
    <source>
        <dbReference type="WBParaSite" id="TCONS_00011348.p1"/>
    </source>
</evidence>
<evidence type="ECO:0000256" key="3">
    <source>
        <dbReference type="ARBA" id="ARBA00022525"/>
    </source>
</evidence>
<keyword evidence="4" id="KW-0732">Signal</keyword>
<keyword evidence="5" id="KW-1133">Transmembrane helix</keyword>